<feature type="disulfide bond" evidence="5">
    <location>
        <begin position="41"/>
        <end position="50"/>
    </location>
</feature>
<evidence type="ECO:0000259" key="9">
    <source>
        <dbReference type="PROSITE" id="PS50026"/>
    </source>
</evidence>
<feature type="chain" id="PRO_5015112838" description="EGF-like domain-containing protein" evidence="8">
    <location>
        <begin position="18"/>
        <end position="254"/>
    </location>
</feature>
<feature type="region of interest" description="Disordered" evidence="6">
    <location>
        <begin position="106"/>
        <end position="126"/>
    </location>
</feature>
<dbReference type="InterPro" id="IPR052485">
    <property type="entry name" value="MEGF_diff_regulators"/>
</dbReference>
<evidence type="ECO:0000256" key="5">
    <source>
        <dbReference type="PROSITE-ProRule" id="PRU00076"/>
    </source>
</evidence>
<dbReference type="GO" id="GO:0016020">
    <property type="term" value="C:membrane"/>
    <property type="evidence" value="ECO:0007669"/>
    <property type="project" value="TreeGrafter"/>
</dbReference>
<dbReference type="FunFam" id="2.170.300.10:FF:000041">
    <property type="entry name" value="Tyrosine protein kinase receptor tie-1, putative"/>
    <property type="match status" value="1"/>
</dbReference>
<feature type="signal peptide" evidence="8">
    <location>
        <begin position="1"/>
        <end position="17"/>
    </location>
</feature>
<dbReference type="PANTHER" id="PTHR24052:SF12">
    <property type="entry name" value="PLATELET ENDOTHELIAL AGGREGATION RECEPTOR 1"/>
    <property type="match status" value="1"/>
</dbReference>
<evidence type="ECO:0000313" key="10">
    <source>
        <dbReference type="EMBL" id="POI20324.1"/>
    </source>
</evidence>
<protein>
    <recommendedName>
        <fullName evidence="9">EGF-like domain-containing protein</fullName>
    </recommendedName>
</protein>
<keyword evidence="3" id="KW-0677">Repeat</keyword>
<feature type="non-terminal residue" evidence="10">
    <location>
        <position position="1"/>
    </location>
</feature>
<accession>A0A2P4S879</accession>
<name>A0A2P4S879_BAMTH</name>
<feature type="compositionally biased region" description="Low complexity" evidence="6">
    <location>
        <begin position="106"/>
        <end position="121"/>
    </location>
</feature>
<dbReference type="EMBL" id="PPHD01085096">
    <property type="protein sequence ID" value="POI20324.1"/>
    <property type="molecule type" value="Genomic_DNA"/>
</dbReference>
<comment type="caution">
    <text evidence="5">Lacks conserved residue(s) required for the propagation of feature annotation.</text>
</comment>
<dbReference type="Proteomes" id="UP000237246">
    <property type="component" value="Unassembled WGS sequence"/>
</dbReference>
<dbReference type="Gene3D" id="2.170.300.10">
    <property type="entry name" value="Tie2 ligand-binding domain superfamily"/>
    <property type="match status" value="2"/>
</dbReference>
<dbReference type="OrthoDB" id="10268124at2759"/>
<dbReference type="PRINTS" id="PR00011">
    <property type="entry name" value="EGFLAMININ"/>
</dbReference>
<gene>
    <name evidence="10" type="ORF">CIB84_015929</name>
</gene>
<reference evidence="10 11" key="1">
    <citation type="submission" date="2018-01" db="EMBL/GenBank/DDBJ databases">
        <title>Comparison of the Chinese Bamboo Partridge and Red Junglefowl genome sequences highlights the importance of demography in genome evolution.</title>
        <authorList>
            <person name="Tiley G.P."/>
            <person name="Kimball R.T."/>
            <person name="Braun E.L."/>
            <person name="Burleigh J.G."/>
        </authorList>
    </citation>
    <scope>NUCLEOTIDE SEQUENCE [LARGE SCALE GENOMIC DNA]</scope>
    <source>
        <strain evidence="10">RTK389</strain>
        <tissue evidence="10">Blood</tissue>
    </source>
</reference>
<dbReference type="PANTHER" id="PTHR24052">
    <property type="entry name" value="DELTA-RELATED"/>
    <property type="match status" value="1"/>
</dbReference>
<evidence type="ECO:0000256" key="1">
    <source>
        <dbReference type="ARBA" id="ARBA00022536"/>
    </source>
</evidence>
<evidence type="ECO:0000256" key="4">
    <source>
        <dbReference type="ARBA" id="ARBA00023157"/>
    </source>
</evidence>
<organism evidence="10 11">
    <name type="scientific">Bambusicola thoracicus</name>
    <name type="common">Chinese bamboo-partridge</name>
    <name type="synonym">Perdix thoracica</name>
    <dbReference type="NCBI Taxonomy" id="9083"/>
    <lineage>
        <taxon>Eukaryota</taxon>
        <taxon>Metazoa</taxon>
        <taxon>Chordata</taxon>
        <taxon>Craniata</taxon>
        <taxon>Vertebrata</taxon>
        <taxon>Euteleostomi</taxon>
        <taxon>Archelosauria</taxon>
        <taxon>Archosauria</taxon>
        <taxon>Dinosauria</taxon>
        <taxon>Saurischia</taxon>
        <taxon>Theropoda</taxon>
        <taxon>Coelurosauria</taxon>
        <taxon>Aves</taxon>
        <taxon>Neognathae</taxon>
        <taxon>Galloanserae</taxon>
        <taxon>Galliformes</taxon>
        <taxon>Phasianidae</taxon>
        <taxon>Perdicinae</taxon>
        <taxon>Bambusicola</taxon>
    </lineage>
</organism>
<evidence type="ECO:0000256" key="7">
    <source>
        <dbReference type="SAM" id="Phobius"/>
    </source>
</evidence>
<evidence type="ECO:0000313" key="11">
    <source>
        <dbReference type="Proteomes" id="UP000237246"/>
    </source>
</evidence>
<feature type="transmembrane region" description="Helical" evidence="7">
    <location>
        <begin position="184"/>
        <end position="207"/>
    </location>
</feature>
<proteinExistence type="predicted"/>
<keyword evidence="7" id="KW-0472">Membrane</keyword>
<keyword evidence="1 5" id="KW-0245">EGF-like domain</keyword>
<evidence type="ECO:0000256" key="6">
    <source>
        <dbReference type="SAM" id="MobiDB-lite"/>
    </source>
</evidence>
<keyword evidence="7" id="KW-0812">Transmembrane</keyword>
<feature type="region of interest" description="Disordered" evidence="6">
    <location>
        <begin position="232"/>
        <end position="254"/>
    </location>
</feature>
<keyword evidence="4 5" id="KW-1015">Disulfide bond</keyword>
<evidence type="ECO:0000256" key="8">
    <source>
        <dbReference type="SAM" id="SignalP"/>
    </source>
</evidence>
<evidence type="ECO:0000256" key="3">
    <source>
        <dbReference type="ARBA" id="ARBA00022737"/>
    </source>
</evidence>
<dbReference type="PROSITE" id="PS50026">
    <property type="entry name" value="EGF_3"/>
    <property type="match status" value="1"/>
</dbReference>
<dbReference type="InterPro" id="IPR000742">
    <property type="entry name" value="EGF"/>
</dbReference>
<feature type="domain" description="EGF-like" evidence="9">
    <location>
        <begin position="21"/>
        <end position="51"/>
    </location>
</feature>
<dbReference type="CDD" id="cd00054">
    <property type="entry name" value="EGF_CA"/>
    <property type="match status" value="1"/>
</dbReference>
<dbReference type="AlphaFoldDB" id="A0A2P4S879"/>
<keyword evidence="7" id="KW-1133">Transmembrane helix</keyword>
<comment type="caution">
    <text evidence="10">The sequence shown here is derived from an EMBL/GenBank/DDBJ whole genome shotgun (WGS) entry which is preliminary data.</text>
</comment>
<keyword evidence="2 8" id="KW-0732">Signal</keyword>
<sequence>GWAGLFCNESCPHGTFGAGCLQLCLCLNGGTCDGTTGRCHCPPGYTDEHCSSLCPSDTFGVNCSERCSCQHGVACSPIDGSCICKEAPPHPQSGVTGTAIPSATVLSATTPGTTSPSATLPNADLIPEPQNGTFGAGCGQRCKCAHADGCDPITGECHCLPGWTGNPDQPYTIVPAPPLPYSTLGMVVSLVALVALLVAVVTVALCYRRRQKGKENRHLAVAYTAGRTDTSEYMVPGERHAAPRLRAPQPRHQG</sequence>
<evidence type="ECO:0000256" key="2">
    <source>
        <dbReference type="ARBA" id="ARBA00022729"/>
    </source>
</evidence>
<keyword evidence="11" id="KW-1185">Reference proteome</keyword>